<dbReference type="Proteomes" id="UP000596742">
    <property type="component" value="Unassembled WGS sequence"/>
</dbReference>
<organism evidence="1 2">
    <name type="scientific">Mytilus galloprovincialis</name>
    <name type="common">Mediterranean mussel</name>
    <dbReference type="NCBI Taxonomy" id="29158"/>
    <lineage>
        <taxon>Eukaryota</taxon>
        <taxon>Metazoa</taxon>
        <taxon>Spiralia</taxon>
        <taxon>Lophotrochozoa</taxon>
        <taxon>Mollusca</taxon>
        <taxon>Bivalvia</taxon>
        <taxon>Autobranchia</taxon>
        <taxon>Pteriomorphia</taxon>
        <taxon>Mytilida</taxon>
        <taxon>Mytiloidea</taxon>
        <taxon>Mytilidae</taxon>
        <taxon>Mytilinae</taxon>
        <taxon>Mytilus</taxon>
    </lineage>
</organism>
<reference evidence="1" key="1">
    <citation type="submission" date="2018-11" db="EMBL/GenBank/DDBJ databases">
        <authorList>
            <person name="Alioto T."/>
            <person name="Alioto T."/>
        </authorList>
    </citation>
    <scope>NUCLEOTIDE SEQUENCE</scope>
</reference>
<dbReference type="EMBL" id="UYJE01001097">
    <property type="protein sequence ID" value="VDH99079.1"/>
    <property type="molecule type" value="Genomic_DNA"/>
</dbReference>
<protein>
    <submittedName>
        <fullName evidence="1">Uncharacterized protein</fullName>
    </submittedName>
</protein>
<evidence type="ECO:0000313" key="1">
    <source>
        <dbReference type="EMBL" id="VDH99079.1"/>
    </source>
</evidence>
<dbReference type="AlphaFoldDB" id="A0A8B6C3R4"/>
<gene>
    <name evidence="1" type="ORF">MGAL_10B010229</name>
</gene>
<dbReference type="OrthoDB" id="10389385at2759"/>
<keyword evidence="2" id="KW-1185">Reference proteome</keyword>
<sequence>MNTVRDNLSSYKYSTVITSGSYGEGLEMRGSDLDIMRVSKYIKVNADKQLDFYPRITYLSMDTDDVKPGFTQLRLEYSRRLNMICYAVKNIMCQDSLEGLELVIAESYLIPNWNTKDAYTLLGIALELHGDKESARQAFLQSVELSEDIITSNISQALYRYLCQNIVGTEKHVKTIRLMNMIRDNLSNNKKETLITSGSIGEGHDMRGSDFDIMFVSKLVEVIENVQPDFDTRRTYLSMDTDDVKPGYTLLRLDYSRDRLVFFNYVKNIMVNVIFLVHYVKEIWYVHWNKATKFMDRVYLTEMEFLIMPFLYIVKRGYLLL</sequence>
<evidence type="ECO:0000313" key="2">
    <source>
        <dbReference type="Proteomes" id="UP000596742"/>
    </source>
</evidence>
<name>A0A8B6C3R4_MYTGA</name>
<accession>A0A8B6C3R4</accession>
<proteinExistence type="predicted"/>
<comment type="caution">
    <text evidence="1">The sequence shown here is derived from an EMBL/GenBank/DDBJ whole genome shotgun (WGS) entry which is preliminary data.</text>
</comment>